<evidence type="ECO:0000259" key="2">
    <source>
        <dbReference type="Pfam" id="PF20722"/>
    </source>
</evidence>
<accession>A0A9P6HAV4</accession>
<evidence type="ECO:0000313" key="3">
    <source>
        <dbReference type="EMBL" id="KAF9783131.1"/>
    </source>
</evidence>
<feature type="region of interest" description="Disordered" evidence="1">
    <location>
        <begin position="125"/>
        <end position="170"/>
    </location>
</feature>
<keyword evidence="4" id="KW-1185">Reference proteome</keyword>
<protein>
    <recommendedName>
        <fullName evidence="2">DUF6830 domain-containing protein</fullName>
    </recommendedName>
</protein>
<evidence type="ECO:0000313" key="4">
    <source>
        <dbReference type="Proteomes" id="UP000736335"/>
    </source>
</evidence>
<dbReference type="Proteomes" id="UP000736335">
    <property type="component" value="Unassembled WGS sequence"/>
</dbReference>
<dbReference type="InterPro" id="IPR049233">
    <property type="entry name" value="DUF6830"/>
</dbReference>
<reference evidence="3" key="1">
    <citation type="journal article" date="2020" name="Nat. Commun.">
        <title>Large-scale genome sequencing of mycorrhizal fungi provides insights into the early evolution of symbiotic traits.</title>
        <authorList>
            <person name="Miyauchi S."/>
            <person name="Kiss E."/>
            <person name="Kuo A."/>
            <person name="Drula E."/>
            <person name="Kohler A."/>
            <person name="Sanchez-Garcia M."/>
            <person name="Morin E."/>
            <person name="Andreopoulos B."/>
            <person name="Barry K.W."/>
            <person name="Bonito G."/>
            <person name="Buee M."/>
            <person name="Carver A."/>
            <person name="Chen C."/>
            <person name="Cichocki N."/>
            <person name="Clum A."/>
            <person name="Culley D."/>
            <person name="Crous P.W."/>
            <person name="Fauchery L."/>
            <person name="Girlanda M."/>
            <person name="Hayes R.D."/>
            <person name="Keri Z."/>
            <person name="LaButti K."/>
            <person name="Lipzen A."/>
            <person name="Lombard V."/>
            <person name="Magnuson J."/>
            <person name="Maillard F."/>
            <person name="Murat C."/>
            <person name="Nolan M."/>
            <person name="Ohm R.A."/>
            <person name="Pangilinan J."/>
            <person name="Pereira M.F."/>
            <person name="Perotto S."/>
            <person name="Peter M."/>
            <person name="Pfister S."/>
            <person name="Riley R."/>
            <person name="Sitrit Y."/>
            <person name="Stielow J.B."/>
            <person name="Szollosi G."/>
            <person name="Zifcakova L."/>
            <person name="Stursova M."/>
            <person name="Spatafora J.W."/>
            <person name="Tedersoo L."/>
            <person name="Vaario L.M."/>
            <person name="Yamada A."/>
            <person name="Yan M."/>
            <person name="Wang P."/>
            <person name="Xu J."/>
            <person name="Bruns T."/>
            <person name="Baldrian P."/>
            <person name="Vilgalys R."/>
            <person name="Dunand C."/>
            <person name="Henrissat B."/>
            <person name="Grigoriev I.V."/>
            <person name="Hibbett D."/>
            <person name="Nagy L.G."/>
            <person name="Martin F.M."/>
        </authorList>
    </citation>
    <scope>NUCLEOTIDE SEQUENCE</scope>
    <source>
        <strain evidence="3">UH-Tt-Lm1</strain>
    </source>
</reference>
<dbReference type="AlphaFoldDB" id="A0A9P6HAV4"/>
<organism evidence="3 4">
    <name type="scientific">Thelephora terrestris</name>
    <dbReference type="NCBI Taxonomy" id="56493"/>
    <lineage>
        <taxon>Eukaryota</taxon>
        <taxon>Fungi</taxon>
        <taxon>Dikarya</taxon>
        <taxon>Basidiomycota</taxon>
        <taxon>Agaricomycotina</taxon>
        <taxon>Agaricomycetes</taxon>
        <taxon>Thelephorales</taxon>
        <taxon>Thelephoraceae</taxon>
        <taxon>Thelephora</taxon>
    </lineage>
</organism>
<comment type="caution">
    <text evidence="3">The sequence shown here is derived from an EMBL/GenBank/DDBJ whole genome shotgun (WGS) entry which is preliminary data.</text>
</comment>
<dbReference type="OrthoDB" id="3232986at2759"/>
<name>A0A9P6HAV4_9AGAM</name>
<dbReference type="EMBL" id="WIUZ02000010">
    <property type="protein sequence ID" value="KAF9783131.1"/>
    <property type="molecule type" value="Genomic_DNA"/>
</dbReference>
<feature type="compositionally biased region" description="Polar residues" evidence="1">
    <location>
        <begin position="148"/>
        <end position="164"/>
    </location>
</feature>
<dbReference type="InterPro" id="IPR041078">
    <property type="entry name" value="Plavaka"/>
</dbReference>
<reference evidence="3" key="2">
    <citation type="submission" date="2020-11" db="EMBL/GenBank/DDBJ databases">
        <authorList>
            <consortium name="DOE Joint Genome Institute"/>
            <person name="Kuo A."/>
            <person name="Miyauchi S."/>
            <person name="Kiss E."/>
            <person name="Drula E."/>
            <person name="Kohler A."/>
            <person name="Sanchez-Garcia M."/>
            <person name="Andreopoulos B."/>
            <person name="Barry K.W."/>
            <person name="Bonito G."/>
            <person name="Buee M."/>
            <person name="Carver A."/>
            <person name="Chen C."/>
            <person name="Cichocki N."/>
            <person name="Clum A."/>
            <person name="Culley D."/>
            <person name="Crous P.W."/>
            <person name="Fauchery L."/>
            <person name="Girlanda M."/>
            <person name="Hayes R."/>
            <person name="Keri Z."/>
            <person name="Labutti K."/>
            <person name="Lipzen A."/>
            <person name="Lombard V."/>
            <person name="Magnuson J."/>
            <person name="Maillard F."/>
            <person name="Morin E."/>
            <person name="Murat C."/>
            <person name="Nolan M."/>
            <person name="Ohm R."/>
            <person name="Pangilinan J."/>
            <person name="Pereira M."/>
            <person name="Perotto S."/>
            <person name="Peter M."/>
            <person name="Riley R."/>
            <person name="Sitrit Y."/>
            <person name="Stielow B."/>
            <person name="Szollosi G."/>
            <person name="Zifcakova L."/>
            <person name="Stursova M."/>
            <person name="Spatafora J.W."/>
            <person name="Tedersoo L."/>
            <person name="Vaario L.-M."/>
            <person name="Yamada A."/>
            <person name="Yan M."/>
            <person name="Wang P."/>
            <person name="Xu J."/>
            <person name="Bruns T."/>
            <person name="Baldrian P."/>
            <person name="Vilgalys R."/>
            <person name="Henrissat B."/>
            <person name="Grigoriev I.V."/>
            <person name="Hibbett D."/>
            <person name="Nagy L.G."/>
            <person name="Martin F.M."/>
        </authorList>
    </citation>
    <scope>NUCLEOTIDE SEQUENCE</scope>
    <source>
        <strain evidence="3">UH-Tt-Lm1</strain>
    </source>
</reference>
<proteinExistence type="predicted"/>
<dbReference type="Pfam" id="PF20722">
    <property type="entry name" value="DUF6830"/>
    <property type="match status" value="1"/>
</dbReference>
<dbReference type="Pfam" id="PF18759">
    <property type="entry name" value="Plavaka"/>
    <property type="match status" value="1"/>
</dbReference>
<evidence type="ECO:0000256" key="1">
    <source>
        <dbReference type="SAM" id="MobiDB-lite"/>
    </source>
</evidence>
<feature type="domain" description="DUF6830" evidence="2">
    <location>
        <begin position="822"/>
        <end position="968"/>
    </location>
</feature>
<gene>
    <name evidence="3" type="ORF">BJ322DRAFT_1021869</name>
</gene>
<sequence length="1089" mass="122744">MAVETCKENYLPGMAAALASDTVSGSVTVTGLGQEEGRWMGIPWECCCKSHTYWNLCFELVQLFDEARQERRHGRDIGRSMSPSLNSRCPSCQKRFSNDSLVLRHMNNPLTSCANWFDFLESASSGQSHPPPARPTSCNREMNDIESTDNNKTTDNLHTPTTPRYQEIHPNTPFVFGSGPGFMDVFNSDRHAEERTKNLYYPFSSKEEWSLSSWLLCSGLSMRAIDDFLALPIVQQLSLSFATAKTLRSRMEDLPKAPAWKMQNISLNGYETAKPVVLFYRDPLECIQLLLRTPIFEGRWDFTPRRIYEDSDRQNRVYGEWMTSDGAWAAQSALPQGGTLLGVTLSSDKTNISAATGDRVAHPLLLTLANLPMNIRMKSSYHALPLIGLLPCPKFTKIKKPLNGVIENRLMHHCLDIICQPLKEASTRGAFMGDSLGRIRCFFTPIVAYIVDTPEAAVIAGVGGKTSHFTLASHKDFGDHFRHPSRLASVTLSQIEQLSKDIDPWELKSYAKESRLRFRLNGVHLPFWRDWLLPDGTIPEPSRFLTPEPLHHWHKQFWDHDAKWCIHAVGSVEIDLRFSLLQPCIGFRHFKAGISSLKQVTGRDHRNVQRYIIAIIADAVPKEFILCIRALSDFRYLAQSHSINSRTLAEISNTLALFHKHKKAILDAKARVGKGNKPLNHFFIPKLELLHSVVASICWSGPPIQWSADPTERAHIDAIKIPSENTNNGQYGPQICRHLDRDEKRRLFDLATTIHEAGSDLESIIYNSSGHRGDDDGEEPNDELNTDWIAELDTVGPAYGPSRKVVNLFTVAGALVARATSGGPAVVPRPLRTFSTPWAAFNLNQLPDISRMSIDQFAEDYNLPDLRPALLDFYSEHAQNPSVHHIGGRRRTRVDAQLPFDHVMVWHSFRMQTRSLDDGSVIDPRRLTAMPPCDLWPLGRYDSALFVHDSTHPALSPDVGLDGYSVAQVRVVFHPVRDGEDSNAPLYLVYAQRFNIVPQLTAAPPIRASVPDPITGLYVLKRAFRADKSRIGDVIPLSHCRMPVQLVPRFGAKADARLTSKNSMEWSREFFLNAYFDKDTFQYLRSSRP</sequence>